<dbReference type="Gene3D" id="1.10.760.10">
    <property type="entry name" value="Cytochrome c-like domain"/>
    <property type="match status" value="1"/>
</dbReference>
<dbReference type="Proteomes" id="UP000095342">
    <property type="component" value="Chromosome"/>
</dbReference>
<proteinExistence type="predicted"/>
<dbReference type="GO" id="GO:0020037">
    <property type="term" value="F:heme binding"/>
    <property type="evidence" value="ECO:0007669"/>
    <property type="project" value="InterPro"/>
</dbReference>
<evidence type="ECO:0000256" key="3">
    <source>
        <dbReference type="ARBA" id="ARBA00022617"/>
    </source>
</evidence>
<comment type="PTM">
    <text evidence="8">Binds 1 heme c group covalently per subunit.</text>
</comment>
<dbReference type="InterPro" id="IPR036909">
    <property type="entry name" value="Cyt_c-like_dom_sf"/>
</dbReference>
<keyword evidence="2" id="KW-0813">Transport</keyword>
<keyword evidence="4 8" id="KW-0479">Metal-binding</keyword>
<dbReference type="PROSITE" id="PS51007">
    <property type="entry name" value="CYTC"/>
    <property type="match status" value="1"/>
</dbReference>
<evidence type="ECO:0000313" key="11">
    <source>
        <dbReference type="Proteomes" id="UP000095342"/>
    </source>
</evidence>
<dbReference type="Pfam" id="PF00034">
    <property type="entry name" value="Cytochrom_C"/>
    <property type="match status" value="1"/>
</dbReference>
<evidence type="ECO:0000256" key="5">
    <source>
        <dbReference type="ARBA" id="ARBA00022982"/>
    </source>
</evidence>
<evidence type="ECO:0000259" key="9">
    <source>
        <dbReference type="PROSITE" id="PS51007"/>
    </source>
</evidence>
<keyword evidence="11" id="KW-1185">Reference proteome</keyword>
<dbReference type="InterPro" id="IPR009056">
    <property type="entry name" value="Cyt_c-like_dom"/>
</dbReference>
<feature type="binding site" description="covalent" evidence="8">
    <location>
        <position position="44"/>
    </location>
    <ligand>
        <name>heme c</name>
        <dbReference type="ChEBI" id="CHEBI:61717"/>
    </ligand>
</feature>
<reference evidence="10 11" key="1">
    <citation type="submission" date="2016-09" db="EMBL/GenBank/DDBJ databases">
        <title>Acidihalobacter prosperus V6 (DSM14174).</title>
        <authorList>
            <person name="Khaleque H.N."/>
            <person name="Ramsay J.P."/>
            <person name="Murphy R.J.T."/>
            <person name="Kaksonen A.H."/>
            <person name="Boxall N.J."/>
            <person name="Watkin E.L.J."/>
        </authorList>
    </citation>
    <scope>NUCLEOTIDE SEQUENCE [LARGE SCALE GENOMIC DNA]</scope>
    <source>
        <strain evidence="10 11">V6</strain>
    </source>
</reference>
<dbReference type="GO" id="GO:0009055">
    <property type="term" value="F:electron transfer activity"/>
    <property type="evidence" value="ECO:0007669"/>
    <property type="project" value="InterPro"/>
</dbReference>
<evidence type="ECO:0000256" key="7">
    <source>
        <dbReference type="ARBA" id="ARBA00031244"/>
    </source>
</evidence>
<dbReference type="PRINTS" id="PR00606">
    <property type="entry name" value="CYTCHROMECID"/>
</dbReference>
<keyword evidence="6 8" id="KW-0408">Iron</keyword>
<gene>
    <name evidence="10" type="ORF">BJI67_13765</name>
</gene>
<keyword evidence="3 8" id="KW-0349">Heme</keyword>
<dbReference type="GO" id="GO:0005506">
    <property type="term" value="F:iron ion binding"/>
    <property type="evidence" value="ECO:0007669"/>
    <property type="project" value="InterPro"/>
</dbReference>
<dbReference type="SUPFAM" id="SSF46626">
    <property type="entry name" value="Cytochrome c"/>
    <property type="match status" value="1"/>
</dbReference>
<keyword evidence="5" id="KW-0249">Electron transport</keyword>
<feature type="binding site" description="covalent" evidence="8">
    <location>
        <position position="90"/>
    </location>
    <ligand>
        <name>heme c</name>
        <dbReference type="ChEBI" id="CHEBI:61717"/>
    </ligand>
</feature>
<evidence type="ECO:0000256" key="1">
    <source>
        <dbReference type="ARBA" id="ARBA00021020"/>
    </source>
</evidence>
<evidence type="ECO:0000313" key="10">
    <source>
        <dbReference type="EMBL" id="AOV18642.1"/>
    </source>
</evidence>
<feature type="binding site" description="covalent" evidence="8">
    <location>
        <position position="40"/>
    </location>
    <ligand>
        <name>heme c</name>
        <dbReference type="ChEBI" id="CHEBI:61717"/>
    </ligand>
</feature>
<dbReference type="InterPro" id="IPR002324">
    <property type="entry name" value="Cyt_c_ID"/>
</dbReference>
<evidence type="ECO:0000256" key="2">
    <source>
        <dbReference type="ARBA" id="ARBA00022448"/>
    </source>
</evidence>
<evidence type="ECO:0000256" key="4">
    <source>
        <dbReference type="ARBA" id="ARBA00022723"/>
    </source>
</evidence>
<evidence type="ECO:0000256" key="8">
    <source>
        <dbReference type="PIRSR" id="PIRSR602324-1"/>
    </source>
</evidence>
<organism evidence="10 11">
    <name type="scientific">Acidihalobacter aeolianus</name>
    <dbReference type="NCBI Taxonomy" id="2792603"/>
    <lineage>
        <taxon>Bacteria</taxon>
        <taxon>Pseudomonadati</taxon>
        <taxon>Pseudomonadota</taxon>
        <taxon>Gammaproteobacteria</taxon>
        <taxon>Chromatiales</taxon>
        <taxon>Ectothiorhodospiraceae</taxon>
        <taxon>Acidihalobacter</taxon>
    </lineage>
</organism>
<sequence length="112" mass="11578">MTGIALMLAGTTVPALAGPKINQADASKLLSYVKSNGLACMGCHAINHRVVGPPWEDVALRYHGKPNAEAEVTKAIANGSSGLWAGYPPMPPGMANNAQAAVLAKMILKLVD</sequence>
<feature type="domain" description="Cytochrome c" evidence="9">
    <location>
        <begin position="24"/>
        <end position="111"/>
    </location>
</feature>
<dbReference type="EMBL" id="CP017448">
    <property type="protein sequence ID" value="AOV18642.1"/>
    <property type="molecule type" value="Genomic_DNA"/>
</dbReference>
<dbReference type="AlphaFoldDB" id="A0A1D8KCH3"/>
<name>A0A1D8KCH3_9GAMM</name>
<accession>A0A1D8KCH3</accession>
<dbReference type="KEGG" id="aaeo:BJI67_13765"/>
<evidence type="ECO:0000256" key="6">
    <source>
        <dbReference type="ARBA" id="ARBA00023004"/>
    </source>
</evidence>
<protein>
    <recommendedName>
        <fullName evidence="1">Cytochrome c-551</fullName>
    </recommendedName>
    <alternativeName>
        <fullName evidence="7">Cytochrome c551</fullName>
    </alternativeName>
</protein>